<gene>
    <name evidence="1" type="ORF">M8818_004284</name>
</gene>
<keyword evidence="2" id="KW-1185">Reference proteome</keyword>
<dbReference type="EMBL" id="JAMKPW020000021">
    <property type="protein sequence ID" value="KAK8207630.1"/>
    <property type="molecule type" value="Genomic_DNA"/>
</dbReference>
<comment type="caution">
    <text evidence="1">The sequence shown here is derived from an EMBL/GenBank/DDBJ whole genome shotgun (WGS) entry which is preliminary data.</text>
</comment>
<dbReference type="Proteomes" id="UP001320706">
    <property type="component" value="Unassembled WGS sequence"/>
</dbReference>
<evidence type="ECO:0000313" key="1">
    <source>
        <dbReference type="EMBL" id="KAK8207630.1"/>
    </source>
</evidence>
<organism evidence="1 2">
    <name type="scientific">Zalaria obscura</name>
    <dbReference type="NCBI Taxonomy" id="2024903"/>
    <lineage>
        <taxon>Eukaryota</taxon>
        <taxon>Fungi</taxon>
        <taxon>Dikarya</taxon>
        <taxon>Ascomycota</taxon>
        <taxon>Pezizomycotina</taxon>
        <taxon>Dothideomycetes</taxon>
        <taxon>Dothideomycetidae</taxon>
        <taxon>Dothideales</taxon>
        <taxon>Zalariaceae</taxon>
        <taxon>Zalaria</taxon>
    </lineage>
</organism>
<sequence>MWLQPYRYLPFDQTAFLSTWVSMLSAAAQVSLDNSIWRSGYSDTTLRCAGPVDAPNLVRLPGRIGGFALPTTQMSRRGDGAC</sequence>
<reference evidence="1" key="1">
    <citation type="submission" date="2024-02" db="EMBL/GenBank/DDBJ databases">
        <title>Metagenome Assembled Genome of Zalaria obscura JY119.</title>
        <authorList>
            <person name="Vighnesh L."/>
            <person name="Jagadeeshwari U."/>
            <person name="Venkata Ramana C."/>
            <person name="Sasikala C."/>
        </authorList>
    </citation>
    <scope>NUCLEOTIDE SEQUENCE</scope>
    <source>
        <strain evidence="1">JY119</strain>
    </source>
</reference>
<protein>
    <submittedName>
        <fullName evidence="1">Uncharacterized protein</fullName>
    </submittedName>
</protein>
<evidence type="ECO:0000313" key="2">
    <source>
        <dbReference type="Proteomes" id="UP001320706"/>
    </source>
</evidence>
<proteinExistence type="predicted"/>
<accession>A0ACC3SC67</accession>
<name>A0ACC3SC67_9PEZI</name>